<organism evidence="2 3">
    <name type="scientific">Hibiscus sabdariffa</name>
    <name type="common">roselle</name>
    <dbReference type="NCBI Taxonomy" id="183260"/>
    <lineage>
        <taxon>Eukaryota</taxon>
        <taxon>Viridiplantae</taxon>
        <taxon>Streptophyta</taxon>
        <taxon>Embryophyta</taxon>
        <taxon>Tracheophyta</taxon>
        <taxon>Spermatophyta</taxon>
        <taxon>Magnoliopsida</taxon>
        <taxon>eudicotyledons</taxon>
        <taxon>Gunneridae</taxon>
        <taxon>Pentapetalae</taxon>
        <taxon>rosids</taxon>
        <taxon>malvids</taxon>
        <taxon>Malvales</taxon>
        <taxon>Malvaceae</taxon>
        <taxon>Malvoideae</taxon>
        <taxon>Hibiscus</taxon>
    </lineage>
</organism>
<dbReference type="Proteomes" id="UP001472677">
    <property type="component" value="Unassembled WGS sequence"/>
</dbReference>
<keyword evidence="1" id="KW-0732">Signal</keyword>
<evidence type="ECO:0000313" key="2">
    <source>
        <dbReference type="EMBL" id="KAK8567466.1"/>
    </source>
</evidence>
<sequence>MAKSSPKLALFFIVLVLASYVVMGIEAEPARCKYTIWDGLRQVFRDMADRAKGINDRTYVNPDACVEET</sequence>
<feature type="signal peptide" evidence="1">
    <location>
        <begin position="1"/>
        <end position="24"/>
    </location>
</feature>
<keyword evidence="3" id="KW-1185">Reference proteome</keyword>
<evidence type="ECO:0000256" key="1">
    <source>
        <dbReference type="SAM" id="SignalP"/>
    </source>
</evidence>
<feature type="chain" id="PRO_5045793625" evidence="1">
    <location>
        <begin position="25"/>
        <end position="69"/>
    </location>
</feature>
<accession>A0ABR2EWV7</accession>
<proteinExistence type="predicted"/>
<evidence type="ECO:0000313" key="3">
    <source>
        <dbReference type="Proteomes" id="UP001472677"/>
    </source>
</evidence>
<name>A0ABR2EWV7_9ROSI</name>
<dbReference type="EMBL" id="JBBPBM010000009">
    <property type="protein sequence ID" value="KAK8567466.1"/>
    <property type="molecule type" value="Genomic_DNA"/>
</dbReference>
<comment type="caution">
    <text evidence="2">The sequence shown here is derived from an EMBL/GenBank/DDBJ whole genome shotgun (WGS) entry which is preliminary data.</text>
</comment>
<gene>
    <name evidence="2" type="ORF">V6N12_006052</name>
</gene>
<protein>
    <submittedName>
        <fullName evidence="2">Uncharacterized protein</fullName>
    </submittedName>
</protein>
<reference evidence="2 3" key="1">
    <citation type="journal article" date="2024" name="G3 (Bethesda)">
        <title>Genome assembly of Hibiscus sabdariffa L. provides insights into metabolisms of medicinal natural products.</title>
        <authorList>
            <person name="Kim T."/>
        </authorList>
    </citation>
    <scope>NUCLEOTIDE SEQUENCE [LARGE SCALE GENOMIC DNA]</scope>
    <source>
        <strain evidence="2">TK-2024</strain>
        <tissue evidence="2">Old leaves</tissue>
    </source>
</reference>